<keyword evidence="3" id="KW-1185">Reference proteome</keyword>
<dbReference type="Pfam" id="PF13456">
    <property type="entry name" value="RVT_3"/>
    <property type="match status" value="1"/>
</dbReference>
<accession>A0A5B6WC23</accession>
<proteinExistence type="predicted"/>
<dbReference type="InterPro" id="IPR044730">
    <property type="entry name" value="RNase_H-like_dom_plant"/>
</dbReference>
<keyword evidence="2" id="KW-0808">Transferase</keyword>
<dbReference type="GO" id="GO:0003964">
    <property type="term" value="F:RNA-directed DNA polymerase activity"/>
    <property type="evidence" value="ECO:0007669"/>
    <property type="project" value="UniProtKB-KW"/>
</dbReference>
<dbReference type="InterPro" id="IPR000477">
    <property type="entry name" value="RT_dom"/>
</dbReference>
<dbReference type="InterPro" id="IPR036397">
    <property type="entry name" value="RNaseH_sf"/>
</dbReference>
<evidence type="ECO:0000259" key="1">
    <source>
        <dbReference type="PROSITE" id="PS50878"/>
    </source>
</evidence>
<dbReference type="GO" id="GO:0003676">
    <property type="term" value="F:nucleic acid binding"/>
    <property type="evidence" value="ECO:0007669"/>
    <property type="project" value="InterPro"/>
</dbReference>
<keyword evidence="2" id="KW-0695">RNA-directed DNA polymerase</keyword>
<dbReference type="Pfam" id="PF00078">
    <property type="entry name" value="RVT_1"/>
    <property type="match status" value="1"/>
</dbReference>
<dbReference type="InterPro" id="IPR012337">
    <property type="entry name" value="RNaseH-like_sf"/>
</dbReference>
<dbReference type="SUPFAM" id="SSF56672">
    <property type="entry name" value="DNA/RNA polymerases"/>
    <property type="match status" value="1"/>
</dbReference>
<evidence type="ECO:0000313" key="3">
    <source>
        <dbReference type="Proteomes" id="UP000325315"/>
    </source>
</evidence>
<dbReference type="AlphaFoldDB" id="A0A5B6WC23"/>
<dbReference type="GO" id="GO:0004523">
    <property type="term" value="F:RNA-DNA hybrid ribonuclease activity"/>
    <property type="evidence" value="ECO:0007669"/>
    <property type="project" value="InterPro"/>
</dbReference>
<dbReference type="PANTHER" id="PTHR33116">
    <property type="entry name" value="REVERSE TRANSCRIPTASE ZINC-BINDING DOMAIN-CONTAINING PROTEIN-RELATED-RELATED"/>
    <property type="match status" value="1"/>
</dbReference>
<dbReference type="InterPro" id="IPR043502">
    <property type="entry name" value="DNA/RNA_pol_sf"/>
</dbReference>
<protein>
    <submittedName>
        <fullName evidence="2">LINE-1 reverse transcriptase isogeny</fullName>
    </submittedName>
</protein>
<dbReference type="PROSITE" id="PS50878">
    <property type="entry name" value="RT_POL"/>
    <property type="match status" value="1"/>
</dbReference>
<dbReference type="OrthoDB" id="1744872at2759"/>
<dbReference type="EMBL" id="SMMG02000003">
    <property type="protein sequence ID" value="KAA3478688.1"/>
    <property type="molecule type" value="Genomic_DNA"/>
</dbReference>
<dbReference type="PANTHER" id="PTHR33116:SF86">
    <property type="entry name" value="REVERSE TRANSCRIPTASE DOMAIN-CONTAINING PROTEIN"/>
    <property type="match status" value="1"/>
</dbReference>
<dbReference type="Proteomes" id="UP000325315">
    <property type="component" value="Unassembled WGS sequence"/>
</dbReference>
<dbReference type="CDD" id="cd06222">
    <property type="entry name" value="RNase_H_like"/>
    <property type="match status" value="1"/>
</dbReference>
<evidence type="ECO:0000313" key="2">
    <source>
        <dbReference type="EMBL" id="KAA3478688.1"/>
    </source>
</evidence>
<dbReference type="Gene3D" id="3.30.420.10">
    <property type="entry name" value="Ribonuclease H-like superfamily/Ribonuclease H"/>
    <property type="match status" value="1"/>
</dbReference>
<name>A0A5B6WC23_9ROSI</name>
<organism evidence="2 3">
    <name type="scientific">Gossypium australe</name>
    <dbReference type="NCBI Taxonomy" id="47621"/>
    <lineage>
        <taxon>Eukaryota</taxon>
        <taxon>Viridiplantae</taxon>
        <taxon>Streptophyta</taxon>
        <taxon>Embryophyta</taxon>
        <taxon>Tracheophyta</taxon>
        <taxon>Spermatophyta</taxon>
        <taxon>Magnoliopsida</taxon>
        <taxon>eudicotyledons</taxon>
        <taxon>Gunneridae</taxon>
        <taxon>Pentapetalae</taxon>
        <taxon>rosids</taxon>
        <taxon>malvids</taxon>
        <taxon>Malvales</taxon>
        <taxon>Malvaceae</taxon>
        <taxon>Malvoideae</taxon>
        <taxon>Gossypium</taxon>
    </lineage>
</organism>
<feature type="domain" description="Reverse transcriptase" evidence="1">
    <location>
        <begin position="1"/>
        <end position="141"/>
    </location>
</feature>
<dbReference type="SUPFAM" id="SSF53098">
    <property type="entry name" value="Ribonuclease H-like"/>
    <property type="match status" value="1"/>
</dbReference>
<reference evidence="3" key="1">
    <citation type="journal article" date="2019" name="Plant Biotechnol. J.">
        <title>Genome sequencing of the Australian wild diploid species Gossypium australe highlights disease resistance and delayed gland morphogenesis.</title>
        <authorList>
            <person name="Cai Y."/>
            <person name="Cai X."/>
            <person name="Wang Q."/>
            <person name="Wang P."/>
            <person name="Zhang Y."/>
            <person name="Cai C."/>
            <person name="Xu Y."/>
            <person name="Wang K."/>
            <person name="Zhou Z."/>
            <person name="Wang C."/>
            <person name="Geng S."/>
            <person name="Li B."/>
            <person name="Dong Q."/>
            <person name="Hou Y."/>
            <person name="Wang H."/>
            <person name="Ai P."/>
            <person name="Liu Z."/>
            <person name="Yi F."/>
            <person name="Sun M."/>
            <person name="An G."/>
            <person name="Cheng J."/>
            <person name="Zhang Y."/>
            <person name="Shi Q."/>
            <person name="Xie Y."/>
            <person name="Shi X."/>
            <person name="Chang Y."/>
            <person name="Huang F."/>
            <person name="Chen Y."/>
            <person name="Hong S."/>
            <person name="Mi L."/>
            <person name="Sun Q."/>
            <person name="Zhang L."/>
            <person name="Zhou B."/>
            <person name="Peng R."/>
            <person name="Zhang X."/>
            <person name="Liu F."/>
        </authorList>
    </citation>
    <scope>NUCLEOTIDE SEQUENCE [LARGE SCALE GENOMIC DNA]</scope>
    <source>
        <strain evidence="3">cv. PA1801</strain>
    </source>
</reference>
<dbReference type="InterPro" id="IPR002156">
    <property type="entry name" value="RNaseH_domain"/>
</dbReference>
<keyword evidence="2" id="KW-0548">Nucleotidyltransferase</keyword>
<sequence>MQILWNGVRSRSFKPVKGMRQGCPLSPYLFVFCMEWLGHLISLEIIAGRWHPIRLSRSGPTLSHLFFADDLVIFSKGEMDQTLLLKETLRRFCDFSGHKISARNSNMFFSKVVDTSLCDQISQLFGFQNVLNLGSYLGVPLLHDRVTRSTLNFMVEKVRSKLQNWEVRKLSFAGRVTLAQSVLPAIPSYFMQSLVVPKGVCDEIEKIARQFIWGGSAGHPKSALVGWESIYILCISLPDAMFALVRLFTNSEWTRREIGQSSVCPRCGHDIEDIMHMLWDCSTIKEACNPSREAIQVISNSSGIHHHCSDNWVHLFSDGAVARVSENASVGGMVRDRDGYKRVKIQTDNLEVVRALSMEDTVDFGITLLRRVKRLLHSECQCEIKHVPRECNLIADRLAKIYLS</sequence>
<gene>
    <name evidence="2" type="ORF">EPI10_019286</name>
</gene>
<comment type="caution">
    <text evidence="2">The sequence shown here is derived from an EMBL/GenBank/DDBJ whole genome shotgun (WGS) entry which is preliminary data.</text>
</comment>